<organism evidence="2 3">
    <name type="scientific">Mesorhizobium opportunistum</name>
    <dbReference type="NCBI Taxonomy" id="593909"/>
    <lineage>
        <taxon>Bacteria</taxon>
        <taxon>Pseudomonadati</taxon>
        <taxon>Pseudomonadota</taxon>
        <taxon>Alphaproteobacteria</taxon>
        <taxon>Hyphomicrobiales</taxon>
        <taxon>Phyllobacteriaceae</taxon>
        <taxon>Mesorhizobium</taxon>
    </lineage>
</organism>
<comment type="caution">
    <text evidence="2">The sequence shown here is derived from an EMBL/GenBank/DDBJ whole genome shotgun (WGS) entry which is preliminary data.</text>
</comment>
<dbReference type="RefSeq" id="WP_287270505.1">
    <property type="nucleotide sequence ID" value="NZ_JAMYMY010000002.1"/>
</dbReference>
<protein>
    <submittedName>
        <fullName evidence="2">Uncharacterized protein</fullName>
    </submittedName>
</protein>
<name>A0ABV1YA46_9HYPH</name>
<evidence type="ECO:0000313" key="3">
    <source>
        <dbReference type="Proteomes" id="UP001464387"/>
    </source>
</evidence>
<evidence type="ECO:0000313" key="2">
    <source>
        <dbReference type="EMBL" id="MER8932034.1"/>
    </source>
</evidence>
<dbReference type="Proteomes" id="UP001464387">
    <property type="component" value="Unassembled WGS sequence"/>
</dbReference>
<reference evidence="2 3" key="1">
    <citation type="journal article" date="2024" name="Proc. Natl. Acad. Sci. U.S.A.">
        <title>The evolutionary genomics of adaptation to stress in wild rhizobium bacteria.</title>
        <authorList>
            <person name="Kehlet-Delgado H."/>
            <person name="Montoya A.P."/>
            <person name="Jensen K.T."/>
            <person name="Wendlandt C.E."/>
            <person name="Dexheimer C."/>
            <person name="Roberts M."/>
            <person name="Torres Martinez L."/>
            <person name="Friesen M.L."/>
            <person name="Griffitts J.S."/>
            <person name="Porter S.S."/>
        </authorList>
    </citation>
    <scope>NUCLEOTIDE SEQUENCE [LARGE SCALE GENOMIC DNA]</scope>
    <source>
        <strain evidence="2 3">M0729</strain>
    </source>
</reference>
<proteinExistence type="predicted"/>
<gene>
    <name evidence="2" type="ORF">NKI33_03505</name>
</gene>
<sequence length="98" mass="10179">MRMLVRPAKREGTSRTIFDRPLIDGDVKSGAGGPVISIDAEGIYSNDSKYRYLIEFTLGELEALIGSSGPALGAGGPVSTGPNRQGHQEGVAGEMSGS</sequence>
<feature type="region of interest" description="Disordered" evidence="1">
    <location>
        <begin position="69"/>
        <end position="98"/>
    </location>
</feature>
<evidence type="ECO:0000256" key="1">
    <source>
        <dbReference type="SAM" id="MobiDB-lite"/>
    </source>
</evidence>
<keyword evidence="3" id="KW-1185">Reference proteome</keyword>
<accession>A0ABV1YA46</accession>
<dbReference type="EMBL" id="JAMYPJ010000003">
    <property type="protein sequence ID" value="MER8932034.1"/>
    <property type="molecule type" value="Genomic_DNA"/>
</dbReference>